<dbReference type="InterPro" id="IPR036291">
    <property type="entry name" value="NAD(P)-bd_dom_sf"/>
</dbReference>
<dbReference type="PANTHER" id="PTHR24321">
    <property type="entry name" value="DEHYDROGENASES, SHORT CHAIN"/>
    <property type="match status" value="1"/>
</dbReference>
<dbReference type="AlphaFoldDB" id="A0A0P9U5P8"/>
<accession>A0A0P9U5P8</accession>
<sequence>MEMSSFMENKLVSRTAVVTGAAQGIGAAIAKLFVQQGCFVYVTDINDDLGNAVAGSLGSRACFLRLDVRREEDWQRLAAQISNQGRSWNILVNNAGITGFENGSERHDPEHASLEDWRSVHQTNLDGVFLGCKYAIRSMRHSGAGSIINISSRSGLVGIPGAAAYASSKAAVRNHTKTVALYCAEQGLNVRCNSIHPAAILTPMWEPLLGSDAGREDRMAALVQDTPLRRFGMPDEVAALALLLASDDATYITGSEFNIDGGLLAGTAATPAVLNDS</sequence>
<evidence type="ECO:0000313" key="3">
    <source>
        <dbReference type="EMBL" id="KPX72693.1"/>
    </source>
</evidence>
<keyword evidence="2" id="KW-0560">Oxidoreductase</keyword>
<comment type="caution">
    <text evidence="3">The sequence shown here is derived from an EMBL/GenBank/DDBJ whole genome shotgun (WGS) entry which is preliminary data.</text>
</comment>
<proteinExistence type="inferred from homology"/>
<dbReference type="SUPFAM" id="SSF51735">
    <property type="entry name" value="NAD(P)-binding Rossmann-fold domains"/>
    <property type="match status" value="1"/>
</dbReference>
<dbReference type="PRINTS" id="PR00080">
    <property type="entry name" value="SDRFAMILY"/>
</dbReference>
<evidence type="ECO:0000256" key="1">
    <source>
        <dbReference type="ARBA" id="ARBA00006484"/>
    </source>
</evidence>
<name>A0A0P9U5P8_PSEAV</name>
<reference evidence="3 4" key="1">
    <citation type="submission" date="2015-09" db="EMBL/GenBank/DDBJ databases">
        <title>Genome announcement of multiple Pseudomonas syringae strains.</title>
        <authorList>
            <person name="Thakur S."/>
            <person name="Wang P.W."/>
            <person name="Gong Y."/>
            <person name="Weir B.S."/>
            <person name="Guttman D.S."/>
        </authorList>
    </citation>
    <scope>NUCLEOTIDE SEQUENCE [LARGE SCALE GENOMIC DNA]</scope>
    <source>
        <strain evidence="3 4">ICMP3507</strain>
    </source>
</reference>
<dbReference type="InterPro" id="IPR002347">
    <property type="entry name" value="SDR_fam"/>
</dbReference>
<dbReference type="FunFam" id="3.40.50.720:FF:000084">
    <property type="entry name" value="Short-chain dehydrogenase reductase"/>
    <property type="match status" value="1"/>
</dbReference>
<dbReference type="PANTHER" id="PTHR24321:SF15">
    <property type="entry name" value="OXIDOREDUCTASE UCPA"/>
    <property type="match status" value="1"/>
</dbReference>
<protein>
    <submittedName>
        <fullName evidence="3">Short-chain dehydrogenase/reductase SDR</fullName>
    </submittedName>
</protein>
<dbReference type="Pfam" id="PF13561">
    <property type="entry name" value="adh_short_C2"/>
    <property type="match status" value="1"/>
</dbReference>
<dbReference type="Proteomes" id="UP000050265">
    <property type="component" value="Unassembled WGS sequence"/>
</dbReference>
<comment type="similarity">
    <text evidence="1">Belongs to the short-chain dehydrogenases/reductases (SDR) family.</text>
</comment>
<evidence type="ECO:0000256" key="2">
    <source>
        <dbReference type="ARBA" id="ARBA00023002"/>
    </source>
</evidence>
<dbReference type="PATRIC" id="fig|53707.9.peg.5382"/>
<dbReference type="Gene3D" id="3.40.50.720">
    <property type="entry name" value="NAD(P)-binding Rossmann-like Domain"/>
    <property type="match status" value="1"/>
</dbReference>
<dbReference type="PRINTS" id="PR00081">
    <property type="entry name" value="GDHRDH"/>
</dbReference>
<gene>
    <name evidence="3" type="ORF">ALO35_03605</name>
</gene>
<dbReference type="EMBL" id="LJQP01000143">
    <property type="protein sequence ID" value="KPX72693.1"/>
    <property type="molecule type" value="Genomic_DNA"/>
</dbReference>
<dbReference type="GO" id="GO:0016491">
    <property type="term" value="F:oxidoreductase activity"/>
    <property type="evidence" value="ECO:0007669"/>
    <property type="project" value="UniProtKB-KW"/>
</dbReference>
<evidence type="ECO:0000313" key="4">
    <source>
        <dbReference type="Proteomes" id="UP000050265"/>
    </source>
</evidence>
<organism evidence="3 4">
    <name type="scientific">Pseudomonas amygdali pv. lachrymans</name>
    <name type="common">Pseudomonas syringae pv. lachrymans</name>
    <dbReference type="NCBI Taxonomy" id="53707"/>
    <lineage>
        <taxon>Bacteria</taxon>
        <taxon>Pseudomonadati</taxon>
        <taxon>Pseudomonadota</taxon>
        <taxon>Gammaproteobacteria</taxon>
        <taxon>Pseudomonadales</taxon>
        <taxon>Pseudomonadaceae</taxon>
        <taxon>Pseudomonas</taxon>
        <taxon>Pseudomonas amygdali</taxon>
    </lineage>
</organism>